<keyword evidence="3" id="KW-0378">Hydrolase</keyword>
<evidence type="ECO:0000259" key="2">
    <source>
        <dbReference type="Pfam" id="PF02517"/>
    </source>
</evidence>
<sequence>MKIYKVWRAMYPMALYVIIQNVVVAAGMVVARLFFPHVLSEATTSVSAWSDLYVTFLTVSAVISTVLFGMLYRKDIRKRAWRMTSDMDGGKRRMTGRDACLIAAASIAFSIAGNNLVNISPLPELSDSYEETSAMLMSGSLVLQLLCVCMLAPIVEELVMRGLLYERLREFMKPKWAIFLGGVLFGVFHGNLVQGIYAACCGWFLCWLMETYHSLKATVLSHMVSNLAVTLIVSTSLYENDMVFWIVTAAAAAVFALAIFRLATHQEVDDQQTIE</sequence>
<dbReference type="InterPro" id="IPR003675">
    <property type="entry name" value="Rce1/LyrA-like_dom"/>
</dbReference>
<feature type="transmembrane region" description="Helical" evidence="1">
    <location>
        <begin position="12"/>
        <end position="34"/>
    </location>
</feature>
<protein>
    <submittedName>
        <fullName evidence="3">CPBP family intramembrane metalloprotease</fullName>
    </submittedName>
</protein>
<gene>
    <name evidence="3" type="ORF">LKD36_03430</name>
</gene>
<feature type="transmembrane region" description="Helical" evidence="1">
    <location>
        <begin position="94"/>
        <end position="113"/>
    </location>
</feature>
<feature type="domain" description="CAAX prenyl protease 2/Lysostaphin resistance protein A-like" evidence="2">
    <location>
        <begin position="140"/>
        <end position="227"/>
    </location>
</feature>
<dbReference type="GO" id="GO:0008237">
    <property type="term" value="F:metallopeptidase activity"/>
    <property type="evidence" value="ECO:0007669"/>
    <property type="project" value="UniProtKB-KW"/>
</dbReference>
<keyword evidence="1" id="KW-1133">Transmembrane helix</keyword>
<dbReference type="InterPro" id="IPR052710">
    <property type="entry name" value="CAAX_protease"/>
</dbReference>
<feature type="transmembrane region" description="Helical" evidence="1">
    <location>
        <begin position="176"/>
        <end position="205"/>
    </location>
</feature>
<keyword evidence="3" id="KW-0645">Protease</keyword>
<feature type="transmembrane region" description="Helical" evidence="1">
    <location>
        <begin position="242"/>
        <end position="263"/>
    </location>
</feature>
<organism evidence="3 4">
    <name type="scientific">Hominiventricola filiformis</name>
    <dbReference type="NCBI Taxonomy" id="2885352"/>
    <lineage>
        <taxon>Bacteria</taxon>
        <taxon>Bacillati</taxon>
        <taxon>Bacillota</taxon>
        <taxon>Clostridia</taxon>
        <taxon>Lachnospirales</taxon>
        <taxon>Lachnospiraceae</taxon>
        <taxon>Hominiventricola</taxon>
    </lineage>
</organism>
<dbReference type="Proteomes" id="UP001198220">
    <property type="component" value="Unassembled WGS sequence"/>
</dbReference>
<keyword evidence="1" id="KW-0812">Transmembrane</keyword>
<dbReference type="Pfam" id="PF02517">
    <property type="entry name" value="Rce1-like"/>
    <property type="match status" value="1"/>
</dbReference>
<dbReference type="PANTHER" id="PTHR36435">
    <property type="entry name" value="SLR1288 PROTEIN"/>
    <property type="match status" value="1"/>
</dbReference>
<comment type="caution">
    <text evidence="3">The sequence shown here is derived from an EMBL/GenBank/DDBJ whole genome shotgun (WGS) entry which is preliminary data.</text>
</comment>
<feature type="transmembrane region" description="Helical" evidence="1">
    <location>
        <begin position="54"/>
        <end position="73"/>
    </location>
</feature>
<evidence type="ECO:0000313" key="4">
    <source>
        <dbReference type="Proteomes" id="UP001198220"/>
    </source>
</evidence>
<dbReference type="AlphaFoldDB" id="A0AAE3A876"/>
<accession>A0AAE3A876</accession>
<name>A0AAE3A876_9FIRM</name>
<dbReference type="PANTHER" id="PTHR36435:SF1">
    <property type="entry name" value="CAAX AMINO TERMINAL PROTEASE FAMILY PROTEIN"/>
    <property type="match status" value="1"/>
</dbReference>
<keyword evidence="3" id="KW-0482">Metalloprotease</keyword>
<dbReference type="RefSeq" id="WP_308458690.1">
    <property type="nucleotide sequence ID" value="NZ_JAJEPS010000002.1"/>
</dbReference>
<proteinExistence type="predicted"/>
<evidence type="ECO:0000313" key="3">
    <source>
        <dbReference type="EMBL" id="MCC2125228.1"/>
    </source>
</evidence>
<dbReference type="EMBL" id="JAJEPS010000002">
    <property type="protein sequence ID" value="MCC2125228.1"/>
    <property type="molecule type" value="Genomic_DNA"/>
</dbReference>
<feature type="transmembrane region" description="Helical" evidence="1">
    <location>
        <begin position="133"/>
        <end position="155"/>
    </location>
</feature>
<keyword evidence="1" id="KW-0472">Membrane</keyword>
<dbReference type="GO" id="GO:0004175">
    <property type="term" value="F:endopeptidase activity"/>
    <property type="evidence" value="ECO:0007669"/>
    <property type="project" value="UniProtKB-ARBA"/>
</dbReference>
<keyword evidence="4" id="KW-1185">Reference proteome</keyword>
<evidence type="ECO:0000256" key="1">
    <source>
        <dbReference type="SAM" id="Phobius"/>
    </source>
</evidence>
<reference evidence="3 4" key="1">
    <citation type="submission" date="2021-10" db="EMBL/GenBank/DDBJ databases">
        <title>Anaerobic single-cell dispensing facilitates the cultivation of human gut bacteria.</title>
        <authorList>
            <person name="Afrizal A."/>
        </authorList>
    </citation>
    <scope>NUCLEOTIDE SEQUENCE [LARGE SCALE GENOMIC DNA]</scope>
    <source>
        <strain evidence="3 4">CLA-AA-H276</strain>
    </source>
</reference>
<dbReference type="GO" id="GO:0080120">
    <property type="term" value="P:CAAX-box protein maturation"/>
    <property type="evidence" value="ECO:0007669"/>
    <property type="project" value="UniProtKB-ARBA"/>
</dbReference>